<dbReference type="Gene3D" id="2.40.50.140">
    <property type="entry name" value="Nucleic acid-binding proteins"/>
    <property type="match status" value="1"/>
</dbReference>
<dbReference type="Pfam" id="PF00436">
    <property type="entry name" value="SSB"/>
    <property type="match status" value="1"/>
</dbReference>
<accession>A0A9D1KGZ2</accession>
<evidence type="ECO:0000256" key="2">
    <source>
        <dbReference type="PIRNR" id="PIRNR002070"/>
    </source>
</evidence>
<organism evidence="4 5">
    <name type="scientific">Candidatus Cryptobacteroides merdipullorum</name>
    <dbReference type="NCBI Taxonomy" id="2840771"/>
    <lineage>
        <taxon>Bacteria</taxon>
        <taxon>Pseudomonadati</taxon>
        <taxon>Bacteroidota</taxon>
        <taxon>Bacteroidia</taxon>
        <taxon>Bacteroidales</taxon>
        <taxon>Candidatus Cryptobacteroides</taxon>
    </lineage>
</organism>
<comment type="caution">
    <text evidence="4">The sequence shown here is derived from an EMBL/GenBank/DDBJ whole genome shotgun (WGS) entry which is preliminary data.</text>
</comment>
<dbReference type="InterPro" id="IPR011344">
    <property type="entry name" value="ssDNA-bd"/>
</dbReference>
<dbReference type="Proteomes" id="UP000886881">
    <property type="component" value="Unassembled WGS sequence"/>
</dbReference>
<name>A0A9D1KGZ2_9BACT</name>
<dbReference type="GO" id="GO:0006260">
    <property type="term" value="P:DNA replication"/>
    <property type="evidence" value="ECO:0007669"/>
    <property type="project" value="InterPro"/>
</dbReference>
<dbReference type="PIRSF" id="PIRSF002070">
    <property type="entry name" value="SSB"/>
    <property type="match status" value="1"/>
</dbReference>
<proteinExistence type="predicted"/>
<dbReference type="NCBIfam" id="TIGR00621">
    <property type="entry name" value="ssb"/>
    <property type="match status" value="1"/>
</dbReference>
<dbReference type="PROSITE" id="PS50935">
    <property type="entry name" value="SSB"/>
    <property type="match status" value="1"/>
</dbReference>
<reference evidence="4" key="2">
    <citation type="journal article" date="2021" name="PeerJ">
        <title>Extensive microbial diversity within the chicken gut microbiome revealed by metagenomics and culture.</title>
        <authorList>
            <person name="Gilroy R."/>
            <person name="Ravi A."/>
            <person name="Getino M."/>
            <person name="Pursley I."/>
            <person name="Horton D.L."/>
            <person name="Alikhan N.F."/>
            <person name="Baker D."/>
            <person name="Gharbi K."/>
            <person name="Hall N."/>
            <person name="Watson M."/>
            <person name="Adriaenssens E.M."/>
            <person name="Foster-Nyarko E."/>
            <person name="Jarju S."/>
            <person name="Secka A."/>
            <person name="Antonio M."/>
            <person name="Oren A."/>
            <person name="Chaudhuri R.R."/>
            <person name="La Ragione R."/>
            <person name="Hildebrand F."/>
            <person name="Pallen M.J."/>
        </authorList>
    </citation>
    <scope>NUCLEOTIDE SEQUENCE</scope>
    <source>
        <strain evidence="4">ChiHecec2B26-709</strain>
    </source>
</reference>
<dbReference type="CDD" id="cd04496">
    <property type="entry name" value="SSB_OBF"/>
    <property type="match status" value="1"/>
</dbReference>
<reference evidence="4" key="1">
    <citation type="submission" date="2020-10" db="EMBL/GenBank/DDBJ databases">
        <authorList>
            <person name="Gilroy R."/>
        </authorList>
    </citation>
    <scope>NUCLEOTIDE SEQUENCE</scope>
    <source>
        <strain evidence="4">ChiHecec2B26-709</strain>
    </source>
</reference>
<keyword evidence="1 2" id="KW-0238">DNA-binding</keyword>
<dbReference type="InterPro" id="IPR012340">
    <property type="entry name" value="NA-bd_OB-fold"/>
</dbReference>
<evidence type="ECO:0000256" key="3">
    <source>
        <dbReference type="RuleBase" id="RU000524"/>
    </source>
</evidence>
<evidence type="ECO:0000313" key="4">
    <source>
        <dbReference type="EMBL" id="HIT46492.1"/>
    </source>
</evidence>
<evidence type="ECO:0000313" key="5">
    <source>
        <dbReference type="Proteomes" id="UP000886881"/>
    </source>
</evidence>
<evidence type="ECO:0000256" key="1">
    <source>
        <dbReference type="ARBA" id="ARBA00023125"/>
    </source>
</evidence>
<sequence>MEQLNRIEIRGMVGSVRLQTFSDNVMARMTVATNHAYKDKDGSPVIETSWHNVVAWEGKNIQGLEKISRGAKIHVIGRLRYQKYTGADGVERVSSDIVANKITIMDDSEPLQYEV</sequence>
<dbReference type="InterPro" id="IPR000424">
    <property type="entry name" value="Primosome_PriB/ssb"/>
</dbReference>
<dbReference type="SUPFAM" id="SSF50249">
    <property type="entry name" value="Nucleic acid-binding proteins"/>
    <property type="match status" value="1"/>
</dbReference>
<gene>
    <name evidence="4" type="primary">ssb</name>
    <name evidence="4" type="ORF">IAC35_01390</name>
</gene>
<protein>
    <recommendedName>
        <fullName evidence="2 3">Single-stranded DNA-binding protein</fullName>
    </recommendedName>
</protein>
<dbReference type="AlphaFoldDB" id="A0A9D1KGZ2"/>
<dbReference type="EMBL" id="DVLC01000027">
    <property type="protein sequence ID" value="HIT46492.1"/>
    <property type="molecule type" value="Genomic_DNA"/>
</dbReference>
<dbReference type="GO" id="GO:0003697">
    <property type="term" value="F:single-stranded DNA binding"/>
    <property type="evidence" value="ECO:0007669"/>
    <property type="project" value="InterPro"/>
</dbReference>